<organism evidence="2">
    <name type="scientific">Eutreptiella gymnastica</name>
    <dbReference type="NCBI Taxonomy" id="73025"/>
    <lineage>
        <taxon>Eukaryota</taxon>
        <taxon>Discoba</taxon>
        <taxon>Euglenozoa</taxon>
        <taxon>Euglenida</taxon>
        <taxon>Spirocuta</taxon>
        <taxon>Euglenophyceae</taxon>
        <taxon>Eutreptiales</taxon>
        <taxon>Eutreptiaceae</taxon>
        <taxon>Eutreptiella</taxon>
    </lineage>
</organism>
<dbReference type="AlphaFoldDB" id="A0A7S4FT92"/>
<proteinExistence type="predicted"/>
<dbReference type="EMBL" id="HBJA01073197">
    <property type="protein sequence ID" value="CAE0814553.1"/>
    <property type="molecule type" value="Transcribed_RNA"/>
</dbReference>
<evidence type="ECO:0000256" key="1">
    <source>
        <dbReference type="SAM" id="MobiDB-lite"/>
    </source>
</evidence>
<feature type="region of interest" description="Disordered" evidence="1">
    <location>
        <begin position="76"/>
        <end position="105"/>
    </location>
</feature>
<sequence>MHGNCCQWQHCTFFQNHCNWAYEYVGEVFVVAHGAAPFYEYKYQPVVEEYKRNGVQPFNQSVQTRREGHMDVDIEEVEEVESPEKDQLETSTPSRTQSPPQILGI</sequence>
<name>A0A7S4FT92_9EUGL</name>
<gene>
    <name evidence="2" type="ORF">EGYM00163_LOCUS25709</name>
</gene>
<evidence type="ECO:0000313" key="2">
    <source>
        <dbReference type="EMBL" id="CAE0814553.1"/>
    </source>
</evidence>
<protein>
    <submittedName>
        <fullName evidence="2">Uncharacterized protein</fullName>
    </submittedName>
</protein>
<reference evidence="2" key="1">
    <citation type="submission" date="2021-01" db="EMBL/GenBank/DDBJ databases">
        <authorList>
            <person name="Corre E."/>
            <person name="Pelletier E."/>
            <person name="Niang G."/>
            <person name="Scheremetjew M."/>
            <person name="Finn R."/>
            <person name="Kale V."/>
            <person name="Holt S."/>
            <person name="Cochrane G."/>
            <person name="Meng A."/>
            <person name="Brown T."/>
            <person name="Cohen L."/>
        </authorList>
    </citation>
    <scope>NUCLEOTIDE SEQUENCE</scope>
    <source>
        <strain evidence="2">CCMP1594</strain>
    </source>
</reference>
<feature type="compositionally biased region" description="Polar residues" evidence="1">
    <location>
        <begin position="89"/>
        <end position="105"/>
    </location>
</feature>
<accession>A0A7S4FT92</accession>